<accession>A0AAD4BDD3</accession>
<dbReference type="Pfam" id="PF12550">
    <property type="entry name" value="GCR1_C"/>
    <property type="match status" value="1"/>
</dbReference>
<dbReference type="InterPro" id="IPR022210">
    <property type="entry name" value="TF_GCR1-like"/>
</dbReference>
<evidence type="ECO:0000313" key="3">
    <source>
        <dbReference type="Proteomes" id="UP001194468"/>
    </source>
</evidence>
<feature type="non-terminal residue" evidence="2">
    <location>
        <position position="1"/>
    </location>
</feature>
<organism evidence="2 3">
    <name type="scientific">Boletus edulis BED1</name>
    <dbReference type="NCBI Taxonomy" id="1328754"/>
    <lineage>
        <taxon>Eukaryota</taxon>
        <taxon>Fungi</taxon>
        <taxon>Dikarya</taxon>
        <taxon>Basidiomycota</taxon>
        <taxon>Agaricomycotina</taxon>
        <taxon>Agaricomycetes</taxon>
        <taxon>Agaricomycetidae</taxon>
        <taxon>Boletales</taxon>
        <taxon>Boletineae</taxon>
        <taxon>Boletaceae</taxon>
        <taxon>Boletoideae</taxon>
        <taxon>Boletus</taxon>
    </lineage>
</organism>
<keyword evidence="3" id="KW-1185">Reference proteome</keyword>
<protein>
    <recommendedName>
        <fullName evidence="1">Transcription activator GCR1-like domain-containing protein</fullName>
    </recommendedName>
</protein>
<name>A0AAD4BDD3_BOLED</name>
<dbReference type="AlphaFoldDB" id="A0AAD4BDD3"/>
<dbReference type="EMBL" id="WHUW01000142">
    <property type="protein sequence ID" value="KAF8421337.1"/>
    <property type="molecule type" value="Genomic_DNA"/>
</dbReference>
<evidence type="ECO:0000259" key="1">
    <source>
        <dbReference type="Pfam" id="PF12550"/>
    </source>
</evidence>
<dbReference type="Proteomes" id="UP001194468">
    <property type="component" value="Unassembled WGS sequence"/>
</dbReference>
<feature type="domain" description="Transcription activator GCR1-like" evidence="1">
    <location>
        <begin position="42"/>
        <end position="111"/>
    </location>
</feature>
<sequence>ADPRSEIWVALTKRYGRAHLDAHEWEWRDGDWLPHYRYQPVSMITELWTEHTEGLGGHLSTRELVERWGAKWRRNEGSLKTEGGRRTKVIMLIQELAAKPNWNISLALRFIKEKYESNPAYLGRVRAFCDYLQRDRSAGYRAVLEAAAHYP</sequence>
<comment type="caution">
    <text evidence="2">The sequence shown here is derived from an EMBL/GenBank/DDBJ whole genome shotgun (WGS) entry which is preliminary data.</text>
</comment>
<reference evidence="2" key="1">
    <citation type="submission" date="2019-10" db="EMBL/GenBank/DDBJ databases">
        <authorList>
            <consortium name="DOE Joint Genome Institute"/>
            <person name="Kuo A."/>
            <person name="Miyauchi S."/>
            <person name="Kiss E."/>
            <person name="Drula E."/>
            <person name="Kohler A."/>
            <person name="Sanchez-Garcia M."/>
            <person name="Andreopoulos B."/>
            <person name="Barry K.W."/>
            <person name="Bonito G."/>
            <person name="Buee M."/>
            <person name="Carver A."/>
            <person name="Chen C."/>
            <person name="Cichocki N."/>
            <person name="Clum A."/>
            <person name="Culley D."/>
            <person name="Crous P.W."/>
            <person name="Fauchery L."/>
            <person name="Girlanda M."/>
            <person name="Hayes R."/>
            <person name="Keri Z."/>
            <person name="LaButti K."/>
            <person name="Lipzen A."/>
            <person name="Lombard V."/>
            <person name="Magnuson J."/>
            <person name="Maillard F."/>
            <person name="Morin E."/>
            <person name="Murat C."/>
            <person name="Nolan M."/>
            <person name="Ohm R."/>
            <person name="Pangilinan J."/>
            <person name="Pereira M."/>
            <person name="Perotto S."/>
            <person name="Peter M."/>
            <person name="Riley R."/>
            <person name="Sitrit Y."/>
            <person name="Stielow B."/>
            <person name="Szollosi G."/>
            <person name="Zifcakova L."/>
            <person name="Stursova M."/>
            <person name="Spatafora J.W."/>
            <person name="Tedersoo L."/>
            <person name="Vaario L.-M."/>
            <person name="Yamada A."/>
            <person name="Yan M."/>
            <person name="Wang P."/>
            <person name="Xu J."/>
            <person name="Bruns T."/>
            <person name="Baldrian P."/>
            <person name="Vilgalys R."/>
            <person name="Henrissat B."/>
            <person name="Grigoriev I.V."/>
            <person name="Hibbett D."/>
            <person name="Nagy L.G."/>
            <person name="Martin F.M."/>
        </authorList>
    </citation>
    <scope>NUCLEOTIDE SEQUENCE</scope>
    <source>
        <strain evidence="2">BED1</strain>
    </source>
</reference>
<reference evidence="2" key="2">
    <citation type="journal article" date="2020" name="Nat. Commun.">
        <title>Large-scale genome sequencing of mycorrhizal fungi provides insights into the early evolution of symbiotic traits.</title>
        <authorList>
            <person name="Miyauchi S."/>
            <person name="Kiss E."/>
            <person name="Kuo A."/>
            <person name="Drula E."/>
            <person name="Kohler A."/>
            <person name="Sanchez-Garcia M."/>
            <person name="Morin E."/>
            <person name="Andreopoulos B."/>
            <person name="Barry K.W."/>
            <person name="Bonito G."/>
            <person name="Buee M."/>
            <person name="Carver A."/>
            <person name="Chen C."/>
            <person name="Cichocki N."/>
            <person name="Clum A."/>
            <person name="Culley D."/>
            <person name="Crous P.W."/>
            <person name="Fauchery L."/>
            <person name="Girlanda M."/>
            <person name="Hayes R.D."/>
            <person name="Keri Z."/>
            <person name="LaButti K."/>
            <person name="Lipzen A."/>
            <person name="Lombard V."/>
            <person name="Magnuson J."/>
            <person name="Maillard F."/>
            <person name="Murat C."/>
            <person name="Nolan M."/>
            <person name="Ohm R.A."/>
            <person name="Pangilinan J."/>
            <person name="Pereira M.F."/>
            <person name="Perotto S."/>
            <person name="Peter M."/>
            <person name="Pfister S."/>
            <person name="Riley R."/>
            <person name="Sitrit Y."/>
            <person name="Stielow J.B."/>
            <person name="Szollosi G."/>
            <person name="Zifcakova L."/>
            <person name="Stursova M."/>
            <person name="Spatafora J.W."/>
            <person name="Tedersoo L."/>
            <person name="Vaario L.M."/>
            <person name="Yamada A."/>
            <person name="Yan M."/>
            <person name="Wang P."/>
            <person name="Xu J."/>
            <person name="Bruns T."/>
            <person name="Baldrian P."/>
            <person name="Vilgalys R."/>
            <person name="Dunand C."/>
            <person name="Henrissat B."/>
            <person name="Grigoriev I.V."/>
            <person name="Hibbett D."/>
            <person name="Nagy L.G."/>
            <person name="Martin F.M."/>
        </authorList>
    </citation>
    <scope>NUCLEOTIDE SEQUENCE</scope>
    <source>
        <strain evidence="2">BED1</strain>
    </source>
</reference>
<evidence type="ECO:0000313" key="2">
    <source>
        <dbReference type="EMBL" id="KAF8421337.1"/>
    </source>
</evidence>
<proteinExistence type="predicted"/>
<gene>
    <name evidence="2" type="ORF">L210DRAFT_857074</name>
</gene>